<feature type="domain" description="GH16" evidence="1">
    <location>
        <begin position="74"/>
        <end position="338"/>
    </location>
</feature>
<proteinExistence type="predicted"/>
<dbReference type="Pfam" id="PF00722">
    <property type="entry name" value="Glyco_hydro_16"/>
    <property type="match status" value="1"/>
</dbReference>
<reference evidence="2 3" key="1">
    <citation type="submission" date="2018-06" db="EMBL/GenBank/DDBJ databases">
        <title>Genome analysis of cellulolytic fungus Trichoderma lentiforme CFAM-422.</title>
        <authorList>
            <person name="Steindorff A.S."/>
            <person name="Formighieri E.F."/>
            <person name="Midorikawa G.E.O."/>
            <person name="Tamietti M.S."/>
            <person name="Ramos E.Z."/>
            <person name="Silva A.S."/>
            <person name="Bon E.P.S."/>
            <person name="Mendes T.D."/>
            <person name="Damaso M.C.T."/>
            <person name="Favaro L.C.L."/>
        </authorList>
    </citation>
    <scope>NUCLEOTIDE SEQUENCE [LARGE SCALE GENOMIC DNA]</scope>
    <source>
        <strain evidence="2 3">CFAM-422</strain>
    </source>
</reference>
<gene>
    <name evidence="2" type="ORF">CFAM422_006338</name>
</gene>
<protein>
    <submittedName>
        <fullName evidence="2">Glucan endo-1,3-beta-glucosidase A1</fullName>
    </submittedName>
</protein>
<dbReference type="Proteomes" id="UP000801864">
    <property type="component" value="Unassembled WGS sequence"/>
</dbReference>
<dbReference type="SUPFAM" id="SSF49899">
    <property type="entry name" value="Concanavalin A-like lectins/glucanases"/>
    <property type="match status" value="1"/>
</dbReference>
<dbReference type="PANTHER" id="PTHR10963:SF60">
    <property type="entry name" value="GRAM-NEGATIVE BACTERIA-BINDING PROTEIN 1-RELATED"/>
    <property type="match status" value="1"/>
</dbReference>
<sequence length="338" mass="37324">MRLALRQTGTPLSKSRYSFPQLIVIRNRQSKTLSSDTDPCIPLLNDIKTTTFIIKMHFQSLNLLALAISSVSATLSPNLPGMNLVWQETFVGEQGDMVDLTQWTVVTDLHNNQELETYTQSDSNMQLSGGQTLQLVPQQAESGEWTSSRIESIQSWTPAPGKTMQVQAALRGGSSPLDTKQGMWPAFWMLGDSMRHGTPWPLCGELDIFEQINGQLTGYGTAHCDHTGGGACNEPSGLGQSIPIPQDDDFHTWALKINRSSNNWQTETIEWYLDGTLFHTLVGAQFGDEGLWATLAHSPMYIILNLAVGGTWPGDPNEATLPGWDNMFEVQYVAVYSS</sequence>
<dbReference type="InterPro" id="IPR000757">
    <property type="entry name" value="Beta-glucanase-like"/>
</dbReference>
<dbReference type="GO" id="GO:0004553">
    <property type="term" value="F:hydrolase activity, hydrolyzing O-glycosyl compounds"/>
    <property type="evidence" value="ECO:0007669"/>
    <property type="project" value="InterPro"/>
</dbReference>
<organism evidence="2 3">
    <name type="scientific">Trichoderma lentiforme</name>
    <dbReference type="NCBI Taxonomy" id="1567552"/>
    <lineage>
        <taxon>Eukaryota</taxon>
        <taxon>Fungi</taxon>
        <taxon>Dikarya</taxon>
        <taxon>Ascomycota</taxon>
        <taxon>Pezizomycotina</taxon>
        <taxon>Sordariomycetes</taxon>
        <taxon>Hypocreomycetidae</taxon>
        <taxon>Hypocreales</taxon>
        <taxon>Hypocreaceae</taxon>
        <taxon>Trichoderma</taxon>
    </lineage>
</organism>
<evidence type="ECO:0000259" key="1">
    <source>
        <dbReference type="PROSITE" id="PS51762"/>
    </source>
</evidence>
<dbReference type="InterPro" id="IPR050546">
    <property type="entry name" value="Glycosyl_Hydrlase_16"/>
</dbReference>
<comment type="caution">
    <text evidence="2">The sequence shown here is derived from an EMBL/GenBank/DDBJ whole genome shotgun (WGS) entry which is preliminary data.</text>
</comment>
<evidence type="ECO:0000313" key="3">
    <source>
        <dbReference type="Proteomes" id="UP000801864"/>
    </source>
</evidence>
<accession>A0A9P4XGF9</accession>
<dbReference type="Gene3D" id="2.60.120.200">
    <property type="match status" value="1"/>
</dbReference>
<dbReference type="InterPro" id="IPR013320">
    <property type="entry name" value="ConA-like_dom_sf"/>
</dbReference>
<dbReference type="AlphaFoldDB" id="A0A9P4XGF9"/>
<evidence type="ECO:0000313" key="2">
    <source>
        <dbReference type="EMBL" id="KAF3071532.1"/>
    </source>
</evidence>
<dbReference type="PROSITE" id="PS51762">
    <property type="entry name" value="GH16_2"/>
    <property type="match status" value="1"/>
</dbReference>
<name>A0A9P4XGF9_9HYPO</name>
<keyword evidence="3" id="KW-1185">Reference proteome</keyword>
<dbReference type="EMBL" id="QLNT01000010">
    <property type="protein sequence ID" value="KAF3071532.1"/>
    <property type="molecule type" value="Genomic_DNA"/>
</dbReference>
<dbReference type="GO" id="GO:0005975">
    <property type="term" value="P:carbohydrate metabolic process"/>
    <property type="evidence" value="ECO:0007669"/>
    <property type="project" value="InterPro"/>
</dbReference>
<dbReference type="PANTHER" id="PTHR10963">
    <property type="entry name" value="GLYCOSYL HYDROLASE-RELATED"/>
    <property type="match status" value="1"/>
</dbReference>
<dbReference type="CDD" id="cd02182">
    <property type="entry name" value="GH16_Strep_laminarinase_like"/>
    <property type="match status" value="1"/>
</dbReference>